<gene>
    <name evidence="1" type="ORF">HMPREF9957_0072</name>
</gene>
<comment type="caution">
    <text evidence="1">The sequence shown here is derived from an EMBL/GenBank/DDBJ whole genome shotgun (WGS) entry which is preliminary data.</text>
</comment>
<reference evidence="1 2" key="1">
    <citation type="submission" date="2011-05" db="EMBL/GenBank/DDBJ databases">
        <authorList>
            <person name="Durkin A.S."/>
            <person name="Radune D."/>
            <person name="Hostetler J."/>
            <person name="Torralba M."/>
            <person name="Gillis M."/>
            <person name="Methe B."/>
            <person name="Sutton G."/>
            <person name="Nelson K.E."/>
        </authorList>
    </citation>
    <scope>NUCLEOTIDE SEQUENCE [LARGE SCALE GENOMIC DNA]</scope>
    <source>
        <strain evidence="1 2">SK1080</strain>
    </source>
</reference>
<evidence type="ECO:0000313" key="2">
    <source>
        <dbReference type="Proteomes" id="UP000004568"/>
    </source>
</evidence>
<dbReference type="eggNOG" id="ENOG5030G8R">
    <property type="taxonomic scope" value="Bacteria"/>
</dbReference>
<protein>
    <submittedName>
        <fullName evidence="1">Uncharacterized protein</fullName>
    </submittedName>
</protein>
<accession>F9HJY9</accession>
<proteinExistence type="predicted"/>
<name>F9HJY9_STRMT</name>
<dbReference type="EMBL" id="AFQV01000002">
    <property type="protein sequence ID" value="EGP70414.1"/>
    <property type="molecule type" value="Genomic_DNA"/>
</dbReference>
<organism evidence="1 2">
    <name type="scientific">Streptococcus mitis SK1080</name>
    <dbReference type="NCBI Taxonomy" id="1008453"/>
    <lineage>
        <taxon>Bacteria</taxon>
        <taxon>Bacillati</taxon>
        <taxon>Bacillota</taxon>
        <taxon>Bacilli</taxon>
        <taxon>Lactobacillales</taxon>
        <taxon>Streptococcaceae</taxon>
        <taxon>Streptococcus</taxon>
        <taxon>Streptococcus mitis group</taxon>
    </lineage>
</organism>
<dbReference type="AlphaFoldDB" id="F9HJY9"/>
<evidence type="ECO:0000313" key="1">
    <source>
        <dbReference type="EMBL" id="EGP70414.1"/>
    </source>
</evidence>
<dbReference type="Proteomes" id="UP000004568">
    <property type="component" value="Unassembled WGS sequence"/>
</dbReference>
<sequence length="37" mass="4589">MLVKYFLNFYLKNIFFIQEKELSVDFKLLFIQNESIL</sequence>